<feature type="region of interest" description="Disordered" evidence="1">
    <location>
        <begin position="106"/>
        <end position="125"/>
    </location>
</feature>
<evidence type="ECO:0000256" key="1">
    <source>
        <dbReference type="SAM" id="MobiDB-lite"/>
    </source>
</evidence>
<accession>A0AAD4Y399</accession>
<keyword evidence="3" id="KW-1185">Reference proteome</keyword>
<sequence>MGSRKVTQTPPRSTGIWVMRGGSTLTQGCRESGSDSWLEPQWGSHWQRPPNLAFSAAAGPLADPMLLSQPLPPGLAPLGPRLMHFFPPPMIRSGEPFEALFAKALASEDPTHGKREKRASRVDKASALDKRADGIMIEMRKQDQWDPFLDPLS</sequence>
<feature type="compositionally biased region" description="Basic and acidic residues" evidence="1">
    <location>
        <begin position="109"/>
        <end position="125"/>
    </location>
</feature>
<evidence type="ECO:0000313" key="2">
    <source>
        <dbReference type="EMBL" id="KAI4533008.1"/>
    </source>
</evidence>
<dbReference type="EMBL" id="JAKZEL010000020">
    <property type="protein sequence ID" value="KAI4533008.1"/>
    <property type="molecule type" value="Genomic_DNA"/>
</dbReference>
<gene>
    <name evidence="2" type="ORF">MG293_016027</name>
</gene>
<comment type="caution">
    <text evidence="2">The sequence shown here is derived from an EMBL/GenBank/DDBJ whole genome shotgun (WGS) entry which is preliminary data.</text>
</comment>
<organism evidence="2 3">
    <name type="scientific">Ovis ammon polii</name>
    <dbReference type="NCBI Taxonomy" id="230172"/>
    <lineage>
        <taxon>Eukaryota</taxon>
        <taxon>Metazoa</taxon>
        <taxon>Chordata</taxon>
        <taxon>Craniata</taxon>
        <taxon>Vertebrata</taxon>
        <taxon>Euteleostomi</taxon>
        <taxon>Mammalia</taxon>
        <taxon>Eutheria</taxon>
        <taxon>Laurasiatheria</taxon>
        <taxon>Artiodactyla</taxon>
        <taxon>Ruminantia</taxon>
        <taxon>Pecora</taxon>
        <taxon>Bovidae</taxon>
        <taxon>Caprinae</taxon>
        <taxon>Ovis</taxon>
    </lineage>
</organism>
<protein>
    <submittedName>
        <fullName evidence="2">Uncharacterized protein</fullName>
    </submittedName>
</protein>
<proteinExistence type="predicted"/>
<name>A0AAD4Y399_OVIAM</name>
<dbReference type="Proteomes" id="UP001214576">
    <property type="component" value="Unassembled WGS sequence"/>
</dbReference>
<evidence type="ECO:0000313" key="3">
    <source>
        <dbReference type="Proteomes" id="UP001214576"/>
    </source>
</evidence>
<reference evidence="2" key="1">
    <citation type="submission" date="2022-03" db="EMBL/GenBank/DDBJ databases">
        <title>Genomic analyses of argali, domestic sheep and their hybrids provide insights into chromosomal evolution, heterosis and genetic basis of agronomic traits.</title>
        <authorList>
            <person name="Li M."/>
        </authorList>
    </citation>
    <scope>NUCLEOTIDE SEQUENCE</scope>
    <source>
        <strain evidence="2">CAU-MHL-2022a</strain>
        <tissue evidence="2">Skin</tissue>
    </source>
</reference>
<dbReference type="AlphaFoldDB" id="A0AAD4Y399"/>